<dbReference type="Gene3D" id="3.40.50.300">
    <property type="entry name" value="P-loop containing nucleotide triphosphate hydrolases"/>
    <property type="match status" value="1"/>
</dbReference>
<dbReference type="GO" id="GO:0005524">
    <property type="term" value="F:ATP binding"/>
    <property type="evidence" value="ECO:0007669"/>
    <property type="project" value="InterPro"/>
</dbReference>
<accession>A0A212LR16</accession>
<dbReference type="Pfam" id="PF07728">
    <property type="entry name" value="AAA_5"/>
    <property type="match status" value="1"/>
</dbReference>
<sequence>MNLQTAAQALNAFLDADIPVMMWGPPGVGKSSIGRDIVAERNWGLVDFRASTRDPVALMGLPDLTADTTKWKVPDEFPQPDRDGAEGILFLDEINAAAPSMQAAMFGLVLDRRVGDYQLPPGWRVVAAGNRQSDRAAAQRMPSALANRFAHIDVDPDVDTTVHHFNKIGVDPIVVAFLRWRPALLLDMKNDQLRAFPTPRAWEQVGKVVQQPSPLRLALIAGVVGDGAAAELEGFIRVYQGLPSLDLVLSNPSGAKVPEDSSARFAISSGLARKVTDKTIGNAMIYMQRLPREFEILFMTDAVRRDSKLSHTQAFVDWTVRNQDVVFG</sequence>
<protein>
    <recommendedName>
        <fullName evidence="1">ATPase dynein-related AAA domain-containing protein</fullName>
    </recommendedName>
</protein>
<feature type="domain" description="ATPase dynein-related AAA" evidence="1">
    <location>
        <begin position="19"/>
        <end position="149"/>
    </location>
</feature>
<dbReference type="EMBL" id="FMJD01000013">
    <property type="protein sequence ID" value="SCM79890.1"/>
    <property type="molecule type" value="Genomic_DNA"/>
</dbReference>
<dbReference type="AlphaFoldDB" id="A0A212LR16"/>
<name>A0A212LR16_9HYPH</name>
<dbReference type="SUPFAM" id="SSF52540">
    <property type="entry name" value="P-loop containing nucleoside triphosphate hydrolases"/>
    <property type="match status" value="1"/>
</dbReference>
<dbReference type="InterPro" id="IPR011704">
    <property type="entry name" value="ATPase_dyneun-rel_AAA"/>
</dbReference>
<organism evidence="2">
    <name type="scientific">uncultured Pleomorphomonas sp</name>
    <dbReference type="NCBI Taxonomy" id="442121"/>
    <lineage>
        <taxon>Bacteria</taxon>
        <taxon>Pseudomonadati</taxon>
        <taxon>Pseudomonadota</taxon>
        <taxon>Alphaproteobacteria</taxon>
        <taxon>Hyphomicrobiales</taxon>
        <taxon>Pleomorphomonadaceae</taxon>
        <taxon>Pleomorphomonas</taxon>
        <taxon>environmental samples</taxon>
    </lineage>
</organism>
<dbReference type="InterPro" id="IPR027417">
    <property type="entry name" value="P-loop_NTPase"/>
</dbReference>
<dbReference type="CDD" id="cd00009">
    <property type="entry name" value="AAA"/>
    <property type="match status" value="1"/>
</dbReference>
<evidence type="ECO:0000259" key="1">
    <source>
        <dbReference type="Pfam" id="PF07728"/>
    </source>
</evidence>
<gene>
    <name evidence="2" type="ORF">KL86PLE_90692</name>
</gene>
<evidence type="ECO:0000313" key="2">
    <source>
        <dbReference type="EMBL" id="SCM79890.1"/>
    </source>
</evidence>
<reference evidence="2" key="1">
    <citation type="submission" date="2016-08" db="EMBL/GenBank/DDBJ databases">
        <authorList>
            <person name="Seilhamer J.J."/>
        </authorList>
    </citation>
    <scope>NUCLEOTIDE SEQUENCE</scope>
    <source>
        <strain evidence="2">86</strain>
    </source>
</reference>
<dbReference type="GO" id="GO:0016887">
    <property type="term" value="F:ATP hydrolysis activity"/>
    <property type="evidence" value="ECO:0007669"/>
    <property type="project" value="InterPro"/>
</dbReference>
<dbReference type="RefSeq" id="WP_288198804.1">
    <property type="nucleotide sequence ID" value="NZ_LT608334.1"/>
</dbReference>
<proteinExistence type="predicted"/>